<sequence>MEDIEQDPSLARSMIMRHIPNLPAEIEDLIQLPTYHAPRLPNDEFVRQIMDWTASVTKQTYAFGTESFLNRRFIEDL</sequence>
<dbReference type="EMBL" id="VSSQ01002790">
    <property type="protein sequence ID" value="MPM17394.1"/>
    <property type="molecule type" value="Genomic_DNA"/>
</dbReference>
<protein>
    <submittedName>
        <fullName evidence="1">Uncharacterized protein</fullName>
    </submittedName>
</protein>
<name>A0A644XTF5_9ZZZZ</name>
<comment type="caution">
    <text evidence="1">The sequence shown here is derived from an EMBL/GenBank/DDBJ whole genome shotgun (WGS) entry which is preliminary data.</text>
</comment>
<proteinExistence type="predicted"/>
<accession>A0A644XTF5</accession>
<gene>
    <name evidence="1" type="ORF">SDC9_63783</name>
</gene>
<dbReference type="AlphaFoldDB" id="A0A644XTF5"/>
<evidence type="ECO:0000313" key="1">
    <source>
        <dbReference type="EMBL" id="MPM17394.1"/>
    </source>
</evidence>
<reference evidence="1" key="1">
    <citation type="submission" date="2019-08" db="EMBL/GenBank/DDBJ databases">
        <authorList>
            <person name="Kucharzyk K."/>
            <person name="Murdoch R.W."/>
            <person name="Higgins S."/>
            <person name="Loffler F."/>
        </authorList>
    </citation>
    <scope>NUCLEOTIDE SEQUENCE</scope>
</reference>
<organism evidence="1">
    <name type="scientific">bioreactor metagenome</name>
    <dbReference type="NCBI Taxonomy" id="1076179"/>
    <lineage>
        <taxon>unclassified sequences</taxon>
        <taxon>metagenomes</taxon>
        <taxon>ecological metagenomes</taxon>
    </lineage>
</organism>